<keyword evidence="2" id="KW-0805">Transcription regulation</keyword>
<dbReference type="Pfam" id="PF03466">
    <property type="entry name" value="LysR_substrate"/>
    <property type="match status" value="1"/>
</dbReference>
<proteinExistence type="inferred from homology"/>
<gene>
    <name evidence="6" type="ORF">DEU50_1224</name>
</gene>
<dbReference type="Gene3D" id="1.10.10.10">
    <property type="entry name" value="Winged helix-like DNA-binding domain superfamily/Winged helix DNA-binding domain"/>
    <property type="match status" value="1"/>
</dbReference>
<dbReference type="Proteomes" id="UP000249422">
    <property type="component" value="Unassembled WGS sequence"/>
</dbReference>
<comment type="caution">
    <text evidence="6">The sequence shown here is derived from an EMBL/GenBank/DDBJ whole genome shotgun (WGS) entry which is preliminary data.</text>
</comment>
<evidence type="ECO:0000256" key="3">
    <source>
        <dbReference type="ARBA" id="ARBA00023125"/>
    </source>
</evidence>
<dbReference type="SUPFAM" id="SSF46785">
    <property type="entry name" value="Winged helix' DNA-binding domain"/>
    <property type="match status" value="1"/>
</dbReference>
<dbReference type="EMBL" id="QLLM01000022">
    <property type="protein sequence ID" value="RAI99619.1"/>
    <property type="molecule type" value="Genomic_DNA"/>
</dbReference>
<keyword evidence="3 6" id="KW-0238">DNA-binding</keyword>
<evidence type="ECO:0000256" key="2">
    <source>
        <dbReference type="ARBA" id="ARBA00023015"/>
    </source>
</evidence>
<feature type="domain" description="HTH lysR-type" evidence="5">
    <location>
        <begin position="2"/>
        <end position="59"/>
    </location>
</feature>
<dbReference type="InterPro" id="IPR000847">
    <property type="entry name" value="LysR_HTH_N"/>
</dbReference>
<sequence>MMNLNQLQAFLILSDCLNLTETANLMHCSQPAMSQKIRTLEQELNTVLFDRIGKRMHLTHQGEEFRIYAAQVINTLQAAHEHLRQLDNPLKGTVTFGASNFIGVYLIPRLLSLYKKQAPDIKFLIDITSSQHLLRKLEANEVEFLLLSDQIKIDSERYLLTDFYRDTLVLVSSPNHRLAQQRHCQLADLCNETFLTKPIGSATRSFLFKTIESHNVQLHNLLEISSQEAIKQGVIHNLGISIISRLAVSHDIESGRLVETPIKGLTFERGIRIVHHVEKHMPPATALFIKEIQFLARSLSKI</sequence>
<dbReference type="AlphaFoldDB" id="A0AAX1PDI2"/>
<evidence type="ECO:0000256" key="1">
    <source>
        <dbReference type="ARBA" id="ARBA00009437"/>
    </source>
</evidence>
<dbReference type="PANTHER" id="PTHR30126">
    <property type="entry name" value="HTH-TYPE TRANSCRIPTIONAL REGULATOR"/>
    <property type="match status" value="1"/>
</dbReference>
<dbReference type="InterPro" id="IPR036390">
    <property type="entry name" value="WH_DNA-bd_sf"/>
</dbReference>
<evidence type="ECO:0000313" key="6">
    <source>
        <dbReference type="EMBL" id="RAI99619.1"/>
    </source>
</evidence>
<dbReference type="InterPro" id="IPR005119">
    <property type="entry name" value="LysR_subst-bd"/>
</dbReference>
<name>A0AAX1PDI2_AERSA</name>
<dbReference type="GO" id="GO:0003700">
    <property type="term" value="F:DNA-binding transcription factor activity"/>
    <property type="evidence" value="ECO:0007669"/>
    <property type="project" value="InterPro"/>
</dbReference>
<evidence type="ECO:0000259" key="5">
    <source>
        <dbReference type="PROSITE" id="PS50931"/>
    </source>
</evidence>
<dbReference type="Pfam" id="PF00126">
    <property type="entry name" value="HTH_1"/>
    <property type="match status" value="1"/>
</dbReference>
<dbReference type="GO" id="GO:0000976">
    <property type="term" value="F:transcription cis-regulatory region binding"/>
    <property type="evidence" value="ECO:0007669"/>
    <property type="project" value="TreeGrafter"/>
</dbReference>
<dbReference type="SUPFAM" id="SSF53850">
    <property type="entry name" value="Periplasmic binding protein-like II"/>
    <property type="match status" value="1"/>
</dbReference>
<protein>
    <submittedName>
        <fullName evidence="6">DNA-binding transcriptional LysR family regulator</fullName>
    </submittedName>
</protein>
<comment type="similarity">
    <text evidence="1">Belongs to the LysR transcriptional regulatory family.</text>
</comment>
<organism evidence="6 7">
    <name type="scientific">Aeromonas salmonicida</name>
    <dbReference type="NCBI Taxonomy" id="645"/>
    <lineage>
        <taxon>Bacteria</taxon>
        <taxon>Pseudomonadati</taxon>
        <taxon>Pseudomonadota</taxon>
        <taxon>Gammaproteobacteria</taxon>
        <taxon>Aeromonadales</taxon>
        <taxon>Aeromonadaceae</taxon>
        <taxon>Aeromonas</taxon>
    </lineage>
</organism>
<dbReference type="Gene3D" id="3.40.190.10">
    <property type="entry name" value="Periplasmic binding protein-like II"/>
    <property type="match status" value="2"/>
</dbReference>
<dbReference type="PROSITE" id="PS50931">
    <property type="entry name" value="HTH_LYSR"/>
    <property type="match status" value="1"/>
</dbReference>
<evidence type="ECO:0000256" key="4">
    <source>
        <dbReference type="ARBA" id="ARBA00023163"/>
    </source>
</evidence>
<dbReference type="PANTHER" id="PTHR30126:SF40">
    <property type="entry name" value="HTH-TYPE TRANSCRIPTIONAL REGULATOR GLTR"/>
    <property type="match status" value="1"/>
</dbReference>
<evidence type="ECO:0000313" key="7">
    <source>
        <dbReference type="Proteomes" id="UP000249422"/>
    </source>
</evidence>
<keyword evidence="4" id="KW-0804">Transcription</keyword>
<dbReference type="PRINTS" id="PR00039">
    <property type="entry name" value="HTHLYSR"/>
</dbReference>
<reference evidence="6 7" key="1">
    <citation type="submission" date="2018-06" db="EMBL/GenBank/DDBJ databases">
        <title>Freshwater and sediment microbial communities from various areas in North America, analyzing microbe dynamics in response to fracking.</title>
        <authorList>
            <person name="Lamendella R."/>
        </authorList>
    </citation>
    <scope>NUCLEOTIDE SEQUENCE [LARGE SCALE GENOMIC DNA]</scope>
    <source>
        <strain evidence="6 7">17</strain>
    </source>
</reference>
<accession>A0AAX1PDI2</accession>
<dbReference type="InterPro" id="IPR036388">
    <property type="entry name" value="WH-like_DNA-bd_sf"/>
</dbReference>